<gene>
    <name evidence="2" type="ORF">MNBD_CHLOROFLEXI01-1298</name>
</gene>
<dbReference type="EMBL" id="UOEU01001065">
    <property type="protein sequence ID" value="VAW43328.1"/>
    <property type="molecule type" value="Genomic_DNA"/>
</dbReference>
<dbReference type="SUPFAM" id="SSF53335">
    <property type="entry name" value="S-adenosyl-L-methionine-dependent methyltransferases"/>
    <property type="match status" value="1"/>
</dbReference>
<dbReference type="Gene3D" id="3.40.50.150">
    <property type="entry name" value="Vaccinia Virus protein VP39"/>
    <property type="match status" value="1"/>
</dbReference>
<organism evidence="2">
    <name type="scientific">hydrothermal vent metagenome</name>
    <dbReference type="NCBI Taxonomy" id="652676"/>
    <lineage>
        <taxon>unclassified sequences</taxon>
        <taxon>metagenomes</taxon>
        <taxon>ecological metagenomes</taxon>
    </lineage>
</organism>
<dbReference type="AlphaFoldDB" id="A0A3B0VI97"/>
<reference evidence="2" key="1">
    <citation type="submission" date="2018-06" db="EMBL/GenBank/DDBJ databases">
        <authorList>
            <person name="Zhirakovskaya E."/>
        </authorList>
    </citation>
    <scope>NUCLEOTIDE SEQUENCE</scope>
</reference>
<feature type="region of interest" description="Disordered" evidence="1">
    <location>
        <begin position="1"/>
        <end position="21"/>
    </location>
</feature>
<sequence>MEGFYRKKNEQKAGSGTHNAFRDAYANGDEINQDKINTGTKKWHAAVTEMYFSASREAYRVLRKKGILIVKCQDEVSAGKQWLTHVEIITELESMGFYTKDLFVVVRKNKPSISRLIKQVHARKNHSYFLLFIKKS</sequence>
<proteinExistence type="predicted"/>
<feature type="compositionally biased region" description="Basic and acidic residues" evidence="1">
    <location>
        <begin position="1"/>
        <end position="11"/>
    </location>
</feature>
<evidence type="ECO:0000256" key="1">
    <source>
        <dbReference type="SAM" id="MobiDB-lite"/>
    </source>
</evidence>
<dbReference type="InterPro" id="IPR029063">
    <property type="entry name" value="SAM-dependent_MTases_sf"/>
</dbReference>
<accession>A0A3B0VI97</accession>
<evidence type="ECO:0000313" key="2">
    <source>
        <dbReference type="EMBL" id="VAW43328.1"/>
    </source>
</evidence>
<name>A0A3B0VI97_9ZZZZ</name>
<protein>
    <submittedName>
        <fullName evidence="2">Uncharacterized protein</fullName>
    </submittedName>
</protein>